<feature type="domain" description="SHSP" evidence="3">
    <location>
        <begin position="23"/>
        <end position="136"/>
    </location>
</feature>
<dbReference type="InterPro" id="IPR008978">
    <property type="entry name" value="HSP20-like_chaperone"/>
</dbReference>
<sequence length="136" mass="15513">MSRTSTLFNDLFDDVRLPSLDLDNGFSRLPSANVIENDKAFTVELAAPGMKKSDFDVNVDNGYLTISSEKEDEVEEKKENYTRHEFSYNSFSRSFLLPDTIDTEKIKAKYEDGILKLSVPKKQEAIKNHKKTIAID</sequence>
<dbReference type="CDD" id="cd06464">
    <property type="entry name" value="ACD_sHsps-like"/>
    <property type="match status" value="1"/>
</dbReference>
<proteinExistence type="inferred from homology"/>
<dbReference type="PANTHER" id="PTHR11527">
    <property type="entry name" value="HEAT-SHOCK PROTEIN 20 FAMILY MEMBER"/>
    <property type="match status" value="1"/>
</dbReference>
<reference evidence="4" key="1">
    <citation type="submission" date="2023-08" db="EMBL/GenBank/DDBJ databases">
        <title>Comparative genomics and taxonomic characterization of three novel marine species of genus Marivirga.</title>
        <authorList>
            <person name="Muhammad N."/>
            <person name="Kim S.-G."/>
        </authorList>
    </citation>
    <scope>NUCLEOTIDE SEQUENCE</scope>
    <source>
        <strain evidence="4">BKB1-2</strain>
    </source>
</reference>
<evidence type="ECO:0000259" key="3">
    <source>
        <dbReference type="PROSITE" id="PS01031"/>
    </source>
</evidence>
<dbReference type="PROSITE" id="PS01031">
    <property type="entry name" value="SHSP"/>
    <property type="match status" value="1"/>
</dbReference>
<accession>A0AA49JA83</accession>
<comment type="similarity">
    <text evidence="1 2">Belongs to the small heat shock protein (HSP20) family.</text>
</comment>
<evidence type="ECO:0000313" key="4">
    <source>
        <dbReference type="EMBL" id="WKK80638.2"/>
    </source>
</evidence>
<dbReference type="RefSeq" id="WP_322345941.1">
    <property type="nucleotide sequence ID" value="NZ_CP129968.2"/>
</dbReference>
<dbReference type="KEGG" id="marp:QYS47_26625"/>
<dbReference type="Pfam" id="PF00011">
    <property type="entry name" value="HSP20"/>
    <property type="match status" value="1"/>
</dbReference>
<gene>
    <name evidence="4" type="ORF">QYS47_26625</name>
</gene>
<dbReference type="InterPro" id="IPR031107">
    <property type="entry name" value="Small_HSP"/>
</dbReference>
<evidence type="ECO:0000256" key="2">
    <source>
        <dbReference type="RuleBase" id="RU003616"/>
    </source>
</evidence>
<dbReference type="AlphaFoldDB" id="A0AA49JA83"/>
<protein>
    <submittedName>
        <fullName evidence="4">Hsp20/alpha crystallin family protein</fullName>
    </submittedName>
</protein>
<dbReference type="InterPro" id="IPR002068">
    <property type="entry name" value="A-crystallin/Hsp20_dom"/>
</dbReference>
<organism evidence="4">
    <name type="scientific">Marivirga arenosa</name>
    <dbReference type="NCBI Taxonomy" id="3059076"/>
    <lineage>
        <taxon>Bacteria</taxon>
        <taxon>Pseudomonadati</taxon>
        <taxon>Bacteroidota</taxon>
        <taxon>Cytophagia</taxon>
        <taxon>Cytophagales</taxon>
        <taxon>Marivirgaceae</taxon>
        <taxon>Marivirga</taxon>
    </lineage>
</organism>
<dbReference type="EMBL" id="CP129968">
    <property type="protein sequence ID" value="WKK80638.2"/>
    <property type="molecule type" value="Genomic_DNA"/>
</dbReference>
<dbReference type="Proteomes" id="UP001232019">
    <property type="component" value="Chromosome"/>
</dbReference>
<dbReference type="SUPFAM" id="SSF49764">
    <property type="entry name" value="HSP20-like chaperones"/>
    <property type="match status" value="1"/>
</dbReference>
<dbReference type="Gene3D" id="2.60.40.790">
    <property type="match status" value="1"/>
</dbReference>
<name>A0AA49JA83_9BACT</name>
<evidence type="ECO:0000256" key="1">
    <source>
        <dbReference type="PROSITE-ProRule" id="PRU00285"/>
    </source>
</evidence>